<feature type="domain" description="DUF6589" evidence="1">
    <location>
        <begin position="43"/>
        <end position="209"/>
    </location>
</feature>
<evidence type="ECO:0000313" key="3">
    <source>
        <dbReference type="Proteomes" id="UP000828390"/>
    </source>
</evidence>
<name>A0A9D4K6G0_DREPO</name>
<evidence type="ECO:0000259" key="1">
    <source>
        <dbReference type="Pfam" id="PF20231"/>
    </source>
</evidence>
<reference evidence="2" key="1">
    <citation type="journal article" date="2019" name="bioRxiv">
        <title>The Genome of the Zebra Mussel, Dreissena polymorpha: A Resource for Invasive Species Research.</title>
        <authorList>
            <person name="McCartney M.A."/>
            <person name="Auch B."/>
            <person name="Kono T."/>
            <person name="Mallez S."/>
            <person name="Zhang Y."/>
            <person name="Obille A."/>
            <person name="Becker A."/>
            <person name="Abrahante J.E."/>
            <person name="Garbe J."/>
            <person name="Badalamenti J.P."/>
            <person name="Herman A."/>
            <person name="Mangelson H."/>
            <person name="Liachko I."/>
            <person name="Sullivan S."/>
            <person name="Sone E.D."/>
            <person name="Koren S."/>
            <person name="Silverstein K.A.T."/>
            <person name="Beckman K.B."/>
            <person name="Gohl D.M."/>
        </authorList>
    </citation>
    <scope>NUCLEOTIDE SEQUENCE</scope>
    <source>
        <strain evidence="2">Duluth1</strain>
        <tissue evidence="2">Whole animal</tissue>
    </source>
</reference>
<evidence type="ECO:0000313" key="2">
    <source>
        <dbReference type="EMBL" id="KAH3833916.1"/>
    </source>
</evidence>
<reference evidence="2" key="2">
    <citation type="submission" date="2020-11" db="EMBL/GenBank/DDBJ databases">
        <authorList>
            <person name="McCartney M.A."/>
            <person name="Auch B."/>
            <person name="Kono T."/>
            <person name="Mallez S."/>
            <person name="Becker A."/>
            <person name="Gohl D.M."/>
            <person name="Silverstein K.A.T."/>
            <person name="Koren S."/>
            <person name="Bechman K.B."/>
            <person name="Herman A."/>
            <person name="Abrahante J.E."/>
            <person name="Garbe J."/>
        </authorList>
    </citation>
    <scope>NUCLEOTIDE SEQUENCE</scope>
    <source>
        <strain evidence="2">Duluth1</strain>
        <tissue evidence="2">Whole animal</tissue>
    </source>
</reference>
<dbReference type="Pfam" id="PF20231">
    <property type="entry name" value="DUF6589"/>
    <property type="match status" value="1"/>
</dbReference>
<comment type="caution">
    <text evidence="2">The sequence shown here is derived from an EMBL/GenBank/DDBJ whole genome shotgun (WGS) entry which is preliminary data.</text>
</comment>
<sequence length="235" mass="27119">MEHWFGSMAIIQNLSFCHLSHQTPLCDLRALPVSAFLLEQKDIDILTWNVSQLVARVLTEFFPWMKFAKETASKPIPGEFAELPEFRRKKPSYPTSSYVNNEQKYSDVVEILESYEELVISVCNKANIEPMPVHIGGDQLTRERFSGAKRLRAAAFTEKERFNHLTPITFELFHLQMAVLTVFYQILYNTQNTEPCTLHAQKIRLLRKDADGNDVNKIIITIAKSLLQYLLLKLT</sequence>
<dbReference type="AlphaFoldDB" id="A0A9D4K6G0"/>
<accession>A0A9D4K6G0</accession>
<dbReference type="Proteomes" id="UP000828390">
    <property type="component" value="Unassembled WGS sequence"/>
</dbReference>
<dbReference type="InterPro" id="IPR046496">
    <property type="entry name" value="DUF6589"/>
</dbReference>
<keyword evidence="3" id="KW-1185">Reference proteome</keyword>
<protein>
    <recommendedName>
        <fullName evidence="1">DUF6589 domain-containing protein</fullName>
    </recommendedName>
</protein>
<proteinExistence type="predicted"/>
<gene>
    <name evidence="2" type="ORF">DPMN_107232</name>
</gene>
<dbReference type="EMBL" id="JAIWYP010000004">
    <property type="protein sequence ID" value="KAH3833916.1"/>
    <property type="molecule type" value="Genomic_DNA"/>
</dbReference>
<organism evidence="2 3">
    <name type="scientific">Dreissena polymorpha</name>
    <name type="common">Zebra mussel</name>
    <name type="synonym">Mytilus polymorpha</name>
    <dbReference type="NCBI Taxonomy" id="45954"/>
    <lineage>
        <taxon>Eukaryota</taxon>
        <taxon>Metazoa</taxon>
        <taxon>Spiralia</taxon>
        <taxon>Lophotrochozoa</taxon>
        <taxon>Mollusca</taxon>
        <taxon>Bivalvia</taxon>
        <taxon>Autobranchia</taxon>
        <taxon>Heteroconchia</taxon>
        <taxon>Euheterodonta</taxon>
        <taxon>Imparidentia</taxon>
        <taxon>Neoheterodontei</taxon>
        <taxon>Myida</taxon>
        <taxon>Dreissenoidea</taxon>
        <taxon>Dreissenidae</taxon>
        <taxon>Dreissena</taxon>
    </lineage>
</organism>